<feature type="coiled-coil region" evidence="1">
    <location>
        <begin position="563"/>
        <end position="590"/>
    </location>
</feature>
<keyword evidence="4" id="KW-1185">Reference proteome</keyword>
<feature type="transmembrane region" description="Helical" evidence="2">
    <location>
        <begin position="54"/>
        <end position="76"/>
    </location>
</feature>
<organism evidence="3 4">
    <name type="scientific">Leptospira perolatii</name>
    <dbReference type="NCBI Taxonomy" id="2023191"/>
    <lineage>
        <taxon>Bacteria</taxon>
        <taxon>Pseudomonadati</taxon>
        <taxon>Spirochaetota</taxon>
        <taxon>Spirochaetia</taxon>
        <taxon>Leptospirales</taxon>
        <taxon>Leptospiraceae</taxon>
        <taxon>Leptospira</taxon>
    </lineage>
</organism>
<keyword evidence="2" id="KW-0812">Transmembrane</keyword>
<dbReference type="EMBL" id="NPDY01000048">
    <property type="protein sequence ID" value="PJZ68002.1"/>
    <property type="molecule type" value="Genomic_DNA"/>
</dbReference>
<protein>
    <submittedName>
        <fullName evidence="3">Uncharacterized protein</fullName>
    </submittedName>
</protein>
<keyword evidence="2" id="KW-1133">Transmembrane helix</keyword>
<dbReference type="Proteomes" id="UP000231962">
    <property type="component" value="Unassembled WGS sequence"/>
</dbReference>
<feature type="non-terminal residue" evidence="3">
    <location>
        <position position="591"/>
    </location>
</feature>
<proteinExistence type="predicted"/>
<name>A0ABX4P4I7_9LEPT</name>
<keyword evidence="1" id="KW-0175">Coiled coil</keyword>
<keyword evidence="2" id="KW-0472">Membrane</keyword>
<evidence type="ECO:0000313" key="4">
    <source>
        <dbReference type="Proteomes" id="UP000231962"/>
    </source>
</evidence>
<reference evidence="3 4" key="1">
    <citation type="submission" date="2017-07" db="EMBL/GenBank/DDBJ databases">
        <title>Leptospira spp. isolated from tropical soils.</title>
        <authorList>
            <person name="Thibeaux R."/>
            <person name="Iraola G."/>
            <person name="Ferres I."/>
            <person name="Bierque E."/>
            <person name="Girault D."/>
            <person name="Soupe-Gilbert M.-E."/>
            <person name="Picardeau M."/>
            <person name="Goarant C."/>
        </authorList>
    </citation>
    <scope>NUCLEOTIDE SEQUENCE [LARGE SCALE GENOMIC DNA]</scope>
    <source>
        <strain evidence="3 4">FH1-B-C1</strain>
    </source>
</reference>
<evidence type="ECO:0000313" key="3">
    <source>
        <dbReference type="EMBL" id="PJZ68002.1"/>
    </source>
</evidence>
<gene>
    <name evidence="3" type="ORF">CH360_18490</name>
</gene>
<comment type="caution">
    <text evidence="3">The sequence shown here is derived from an EMBL/GenBank/DDBJ whole genome shotgun (WGS) entry which is preliminary data.</text>
</comment>
<evidence type="ECO:0000256" key="1">
    <source>
        <dbReference type="SAM" id="Coils"/>
    </source>
</evidence>
<sequence>MKFPSFPFFKNTSSLNSSQNLTQVNARNPMHVIVLRLQKAVMDRRNRRRFFRKVRGVSFAGAKLALLALMVLDIALSPLAADPTLFRDLWKNGSDGKLERQYKKADSEKQESDWDQTVNQGKQLLRADWEANADREIEKQLLGVALSDQDAIREQLQKDKVLVLGEWETDVQREIDTRKGEWKAKVSSGSLEDLISGFDKVSIYQAIVNAENASKAGTSATEKVSLFDTSMKSSLGAYRSDWESKLEDRITGLEGSVSFGSATEKNSFEKSLLDIKKYIQAEYSYEESSILSAYRAQFVSRENESEDLQSRIAQETDPSQLAILLIARAKRTIDEKYAGILPPDGSVLTPPTSVVEGEDYQSKFLQALQDGQAQWQKSIDDLVVGKLKYDKAVERQWKNGEENWTEAFNKLLAARESWTSTIRAQIQKGLEAWDKSSADLQANRQKALGELDRTIETNREKWQSHVRGIEGVVGGGADTLSTIVANKQFFKEALDRANVPGSGYGTNIKTEYQNQLNYWTGLETRIRTLVASAQNQIHNEDIRGTSVGQGLLYNAGGSDTYIYSSAELELKIAKEELKVLQQKKDRAQEVY</sequence>
<evidence type="ECO:0000256" key="2">
    <source>
        <dbReference type="SAM" id="Phobius"/>
    </source>
</evidence>
<accession>A0ABX4P4I7</accession>